<dbReference type="SMART" id="SM00422">
    <property type="entry name" value="HTH_MERR"/>
    <property type="match status" value="1"/>
</dbReference>
<reference evidence="7 8" key="1">
    <citation type="submission" date="2020-03" db="EMBL/GenBank/DDBJ databases">
        <title>Genome Sequence of industrial isolate, B5A.</title>
        <authorList>
            <person name="Sharma S."/>
            <person name="Patil P.B."/>
            <person name="Korpole S."/>
        </authorList>
    </citation>
    <scope>NUCLEOTIDE SEQUENCE [LARGE SCALE GENOMIC DNA]</scope>
    <source>
        <strain evidence="7 8">PI-S10-B5A</strain>
    </source>
</reference>
<evidence type="ECO:0000256" key="2">
    <source>
        <dbReference type="ARBA" id="ARBA00023015"/>
    </source>
</evidence>
<dbReference type="InterPro" id="IPR029442">
    <property type="entry name" value="GyrI-like"/>
</dbReference>
<evidence type="ECO:0000256" key="3">
    <source>
        <dbReference type="ARBA" id="ARBA00023125"/>
    </source>
</evidence>
<name>A0ABX1VK18_9FIRM</name>
<evidence type="ECO:0000256" key="5">
    <source>
        <dbReference type="SAM" id="Coils"/>
    </source>
</evidence>
<keyword evidence="4" id="KW-0804">Transcription</keyword>
<dbReference type="CDD" id="cd01107">
    <property type="entry name" value="HTH_BmrR"/>
    <property type="match status" value="1"/>
</dbReference>
<dbReference type="PROSITE" id="PS50937">
    <property type="entry name" value="HTH_MERR_2"/>
    <property type="match status" value="1"/>
</dbReference>
<evidence type="ECO:0000313" key="8">
    <source>
        <dbReference type="Proteomes" id="UP000539052"/>
    </source>
</evidence>
<dbReference type="SUPFAM" id="SSF46955">
    <property type="entry name" value="Putative DNA-binding domain"/>
    <property type="match status" value="1"/>
</dbReference>
<dbReference type="Pfam" id="PF06445">
    <property type="entry name" value="GyrI-like"/>
    <property type="match status" value="1"/>
</dbReference>
<comment type="caution">
    <text evidence="7">The sequence shown here is derived from an EMBL/GenBank/DDBJ whole genome shotgun (WGS) entry which is preliminary data.</text>
</comment>
<accession>A0ABX1VK18</accession>
<dbReference type="Proteomes" id="UP000539052">
    <property type="component" value="Unassembled WGS sequence"/>
</dbReference>
<dbReference type="PANTHER" id="PTHR30204:SF69">
    <property type="entry name" value="MERR-FAMILY TRANSCRIPTIONAL REGULATOR"/>
    <property type="match status" value="1"/>
</dbReference>
<gene>
    <name evidence="7" type="ORF">G9470_02300</name>
</gene>
<dbReference type="EMBL" id="JAAOXG010000002">
    <property type="protein sequence ID" value="NNJ28633.1"/>
    <property type="molecule type" value="Genomic_DNA"/>
</dbReference>
<dbReference type="SMART" id="SM00871">
    <property type="entry name" value="AraC_E_bind"/>
    <property type="match status" value="1"/>
</dbReference>
<evidence type="ECO:0000256" key="1">
    <source>
        <dbReference type="ARBA" id="ARBA00022491"/>
    </source>
</evidence>
<evidence type="ECO:0000256" key="4">
    <source>
        <dbReference type="ARBA" id="ARBA00023163"/>
    </source>
</evidence>
<dbReference type="InterPro" id="IPR011256">
    <property type="entry name" value="Reg_factor_effector_dom_sf"/>
</dbReference>
<feature type="coiled-coil region" evidence="5">
    <location>
        <begin position="88"/>
        <end position="115"/>
    </location>
</feature>
<proteinExistence type="predicted"/>
<dbReference type="Gene3D" id="3.20.80.10">
    <property type="entry name" value="Regulatory factor, effector binding domain"/>
    <property type="match status" value="1"/>
</dbReference>
<dbReference type="Pfam" id="PF13411">
    <property type="entry name" value="MerR_1"/>
    <property type="match status" value="1"/>
</dbReference>
<organism evidence="7 8">
    <name type="scientific">Lacrimispora defluvii</name>
    <dbReference type="NCBI Taxonomy" id="2719233"/>
    <lineage>
        <taxon>Bacteria</taxon>
        <taxon>Bacillati</taxon>
        <taxon>Bacillota</taxon>
        <taxon>Clostridia</taxon>
        <taxon>Lachnospirales</taxon>
        <taxon>Lachnospiraceae</taxon>
        <taxon>Lacrimispora</taxon>
    </lineage>
</organism>
<keyword evidence="3" id="KW-0238">DNA-binding</keyword>
<dbReference type="Gene3D" id="1.10.1660.10">
    <property type="match status" value="1"/>
</dbReference>
<keyword evidence="8" id="KW-1185">Reference proteome</keyword>
<evidence type="ECO:0000259" key="6">
    <source>
        <dbReference type="PROSITE" id="PS50937"/>
    </source>
</evidence>
<dbReference type="InterPro" id="IPR000551">
    <property type="entry name" value="MerR-type_HTH_dom"/>
</dbReference>
<keyword evidence="5" id="KW-0175">Coiled coil</keyword>
<sequence>MDQGHSCEKKSQDTLYKIGMFAAMNRVTIKALRYYDEQGLLKPACVEENGYRYYLLSQCADLHQILALRNMEFSIEDIRQIQAGKPEKELLQKKKQQILKEIAELTAKLAQVESYLLEEQVDSATHVLIKSIPEVIVASMRVTVENYNALFELMPQMGAEMERLGCECAMPEYCFTQYLEPGYKEEQILIETCEAVTELKQDSKLVSFQKLPEIKEAACIFHKGSYDTFPRSYAKVLKFIEENGYEICGNIRESYMDGVWNKDKEEDWLSEIQIPVHKIK</sequence>
<dbReference type="InterPro" id="IPR010499">
    <property type="entry name" value="AraC_E-bd"/>
</dbReference>
<evidence type="ECO:0000313" key="7">
    <source>
        <dbReference type="EMBL" id="NNJ28633.1"/>
    </source>
</evidence>
<dbReference type="PANTHER" id="PTHR30204">
    <property type="entry name" value="REDOX-CYCLING DRUG-SENSING TRANSCRIPTIONAL ACTIVATOR SOXR"/>
    <property type="match status" value="1"/>
</dbReference>
<feature type="domain" description="HTH merR-type" evidence="6">
    <location>
        <begin position="15"/>
        <end position="84"/>
    </location>
</feature>
<dbReference type="InterPro" id="IPR047057">
    <property type="entry name" value="MerR_fam"/>
</dbReference>
<keyword evidence="2" id="KW-0805">Transcription regulation</keyword>
<protein>
    <submittedName>
        <fullName evidence="7">MerR family transcriptional regulator</fullName>
    </submittedName>
</protein>
<dbReference type="InterPro" id="IPR009061">
    <property type="entry name" value="DNA-bd_dom_put_sf"/>
</dbReference>
<keyword evidence="1" id="KW-0678">Repressor</keyword>
<dbReference type="SUPFAM" id="SSF55136">
    <property type="entry name" value="Probable bacterial effector-binding domain"/>
    <property type="match status" value="1"/>
</dbReference>